<evidence type="ECO:0000256" key="1">
    <source>
        <dbReference type="SAM" id="Phobius"/>
    </source>
</evidence>
<dbReference type="Proteomes" id="UP000600247">
    <property type="component" value="Unassembled WGS sequence"/>
</dbReference>
<keyword evidence="1" id="KW-1133">Transmembrane helix</keyword>
<feature type="transmembrane region" description="Helical" evidence="1">
    <location>
        <begin position="12"/>
        <end position="30"/>
    </location>
</feature>
<protein>
    <submittedName>
        <fullName evidence="2">Uncharacterized protein</fullName>
    </submittedName>
</protein>
<dbReference type="AlphaFoldDB" id="A0A917HGR1"/>
<gene>
    <name evidence="2" type="ORF">GCM10010918_39320</name>
</gene>
<keyword evidence="1" id="KW-0812">Transmembrane</keyword>
<reference evidence="2 3" key="1">
    <citation type="journal article" date="2014" name="Int. J. Syst. Evol. Microbiol.">
        <title>Complete genome sequence of Corynebacterium casei LMG S-19264T (=DSM 44701T), isolated from a smear-ripened cheese.</title>
        <authorList>
            <consortium name="US DOE Joint Genome Institute (JGI-PGF)"/>
            <person name="Walter F."/>
            <person name="Albersmeier A."/>
            <person name="Kalinowski J."/>
            <person name="Ruckert C."/>
        </authorList>
    </citation>
    <scope>NUCLEOTIDE SEQUENCE [LARGE SCALE GENOMIC DNA]</scope>
    <source>
        <strain evidence="2 3">CGMCC 1.15286</strain>
    </source>
</reference>
<organism evidence="2 3">
    <name type="scientific">Paenibacillus radicis</name>
    <name type="common">ex Gao et al. 2016</name>
    <dbReference type="NCBI Taxonomy" id="1737354"/>
    <lineage>
        <taxon>Bacteria</taxon>
        <taxon>Bacillati</taxon>
        <taxon>Bacillota</taxon>
        <taxon>Bacilli</taxon>
        <taxon>Bacillales</taxon>
        <taxon>Paenibacillaceae</taxon>
        <taxon>Paenibacillus</taxon>
    </lineage>
</organism>
<name>A0A917HGR1_9BACL</name>
<keyword evidence="1" id="KW-0472">Membrane</keyword>
<evidence type="ECO:0000313" key="2">
    <source>
        <dbReference type="EMBL" id="GGG78531.1"/>
    </source>
</evidence>
<keyword evidence="3" id="KW-1185">Reference proteome</keyword>
<evidence type="ECO:0000313" key="3">
    <source>
        <dbReference type="Proteomes" id="UP000600247"/>
    </source>
</evidence>
<dbReference type="EMBL" id="BMHY01000008">
    <property type="protein sequence ID" value="GGG78531.1"/>
    <property type="molecule type" value="Genomic_DNA"/>
</dbReference>
<sequence length="39" mass="4719">MPLWIEWLTHHWLSVMLIAGAIIAVLYVMINRDMLFYKE</sequence>
<accession>A0A917HGR1</accession>
<comment type="caution">
    <text evidence="2">The sequence shown here is derived from an EMBL/GenBank/DDBJ whole genome shotgun (WGS) entry which is preliminary data.</text>
</comment>
<proteinExistence type="predicted"/>